<evidence type="ECO:0000313" key="2">
    <source>
        <dbReference type="Proteomes" id="UP000223738"/>
    </source>
</evidence>
<evidence type="ECO:0000313" key="1">
    <source>
        <dbReference type="EMBL" id="ANA49161.1"/>
    </source>
</evidence>
<keyword evidence="2" id="KW-1185">Reference proteome</keyword>
<gene>
    <name evidence="1" type="ORF">PMW_36</name>
</gene>
<accession>A0A1S5R169</accession>
<name>A0A1S5R169_9CAUD</name>
<organism evidence="1 2">
    <name type="scientific">Pseudomonas phage phiPMW</name>
    <dbReference type="NCBI Taxonomy" id="1815582"/>
    <lineage>
        <taxon>Viruses</taxon>
        <taxon>Duplodnaviria</taxon>
        <taxon>Heunggongvirae</taxon>
        <taxon>Uroviricota</taxon>
        <taxon>Caudoviricetes</taxon>
        <taxon>Plaisancevirus</taxon>
        <taxon>Plaisancevirus PMW</taxon>
    </lineage>
</organism>
<proteinExistence type="predicted"/>
<dbReference type="EMBL" id="KU862660">
    <property type="protein sequence ID" value="ANA49161.1"/>
    <property type="molecule type" value="Genomic_DNA"/>
</dbReference>
<protein>
    <submittedName>
        <fullName evidence="1">Uncharacterized protein</fullName>
    </submittedName>
</protein>
<dbReference type="Proteomes" id="UP000223738">
    <property type="component" value="Segment"/>
</dbReference>
<sequence length="70" mass="8028">MTNLTVRQIQALDVRMFEESAKDLIKHGADWVHTVGDLLLIVAHDFTVWLCELPANEIDLLKAKMIKRVL</sequence>
<reference evidence="1 2" key="1">
    <citation type="submission" date="2016-03" db="EMBL/GenBank/DDBJ databases">
        <title>Characterization of pf16 and phiPMW: Two novel phages infecting Pseudomonas putida PpG1.</title>
        <authorList>
            <person name="Magill D.J."/>
            <person name="Krylov V.N."/>
            <person name="Allen C.C.R."/>
            <person name="McGrath J.W."/>
            <person name="Quinn J.P."/>
            <person name="Kulakov L.A."/>
        </authorList>
    </citation>
    <scope>NUCLEOTIDE SEQUENCE [LARGE SCALE GENOMIC DNA]</scope>
</reference>